<dbReference type="RefSeq" id="WP_367724699.1">
    <property type="nucleotide sequence ID" value="NZ_JBFOCH010000036.1"/>
</dbReference>
<dbReference type="Pfam" id="PF09954">
    <property type="entry name" value="DUF2188"/>
    <property type="match status" value="1"/>
</dbReference>
<sequence length="85" mass="9629">MQRMAYVVMPDGPNWKVKCNGVDYPYYSTRDEAVGAAVQAAYEAGKLGYDALVLIQDAEGRVQVEWTYGQEPKDLAVDWRRRQAV</sequence>
<protein>
    <submittedName>
        <fullName evidence="1">DUF2188 domain-containing protein</fullName>
    </submittedName>
</protein>
<proteinExistence type="predicted"/>
<gene>
    <name evidence="1" type="ORF">ABUE31_16120</name>
</gene>
<comment type="caution">
    <text evidence="1">The sequence shown here is derived from an EMBL/GenBank/DDBJ whole genome shotgun (WGS) entry which is preliminary data.</text>
</comment>
<evidence type="ECO:0000313" key="1">
    <source>
        <dbReference type="EMBL" id="MEW9807518.1"/>
    </source>
</evidence>
<dbReference type="InterPro" id="IPR018691">
    <property type="entry name" value="DUF2188"/>
</dbReference>
<organism evidence="1 2">
    <name type="scientific">Mesorhizobium marinum</name>
    <dbReference type="NCBI Taxonomy" id="3228790"/>
    <lineage>
        <taxon>Bacteria</taxon>
        <taxon>Pseudomonadati</taxon>
        <taxon>Pseudomonadota</taxon>
        <taxon>Alphaproteobacteria</taxon>
        <taxon>Hyphomicrobiales</taxon>
        <taxon>Phyllobacteriaceae</taxon>
        <taxon>Mesorhizobium</taxon>
    </lineage>
</organism>
<accession>A0ABV3R2W4</accession>
<reference evidence="1 2" key="1">
    <citation type="submission" date="2024-06" db="EMBL/GenBank/DDBJ databases">
        <authorList>
            <person name="Tuo L."/>
        </authorList>
    </citation>
    <scope>NUCLEOTIDE SEQUENCE [LARGE SCALE GENOMIC DNA]</scope>
    <source>
        <strain evidence="1 2">ZMM04-5</strain>
    </source>
</reference>
<keyword evidence="2" id="KW-1185">Reference proteome</keyword>
<dbReference type="EMBL" id="JBFOCI010000005">
    <property type="protein sequence ID" value="MEW9807518.1"/>
    <property type="molecule type" value="Genomic_DNA"/>
</dbReference>
<dbReference type="Proteomes" id="UP001556196">
    <property type="component" value="Unassembled WGS sequence"/>
</dbReference>
<evidence type="ECO:0000313" key="2">
    <source>
        <dbReference type="Proteomes" id="UP001556196"/>
    </source>
</evidence>
<name>A0ABV3R2W4_9HYPH</name>